<evidence type="ECO:0000313" key="2">
    <source>
        <dbReference type="Proteomes" id="UP000243217"/>
    </source>
</evidence>
<feature type="non-terminal residue" evidence="1">
    <location>
        <position position="74"/>
    </location>
</feature>
<comment type="caution">
    <text evidence="1">The sequence shown here is derived from an EMBL/GenBank/DDBJ whole genome shotgun (WGS) entry which is preliminary data.</text>
</comment>
<protein>
    <submittedName>
        <fullName evidence="1">Uncharacterized protein</fullName>
    </submittedName>
</protein>
<sequence>MEEDDHVVFDASAYDVVGSWLKLKKEDVEEASRVIHSKPLYTGAMAMKEEDKLLAAKLLKKKRPQEDERKKEDE</sequence>
<dbReference type="Proteomes" id="UP000243217">
    <property type="component" value="Unassembled WGS sequence"/>
</dbReference>
<proteinExistence type="predicted"/>
<evidence type="ECO:0000313" key="1">
    <source>
        <dbReference type="EMBL" id="OQS02006.1"/>
    </source>
</evidence>
<organism evidence="1 2">
    <name type="scientific">Thraustotheca clavata</name>
    <dbReference type="NCBI Taxonomy" id="74557"/>
    <lineage>
        <taxon>Eukaryota</taxon>
        <taxon>Sar</taxon>
        <taxon>Stramenopiles</taxon>
        <taxon>Oomycota</taxon>
        <taxon>Saprolegniomycetes</taxon>
        <taxon>Saprolegniales</taxon>
        <taxon>Achlyaceae</taxon>
        <taxon>Thraustotheca</taxon>
    </lineage>
</organism>
<reference evidence="1 2" key="1">
    <citation type="journal article" date="2014" name="Genome Biol. Evol.">
        <title>The secreted proteins of Achlya hypogyna and Thraustotheca clavata identify the ancestral oomycete secretome and reveal gene acquisitions by horizontal gene transfer.</title>
        <authorList>
            <person name="Misner I."/>
            <person name="Blouin N."/>
            <person name="Leonard G."/>
            <person name="Richards T.A."/>
            <person name="Lane C.E."/>
        </authorList>
    </citation>
    <scope>NUCLEOTIDE SEQUENCE [LARGE SCALE GENOMIC DNA]</scope>
    <source>
        <strain evidence="1 2">ATCC 34112</strain>
    </source>
</reference>
<dbReference type="EMBL" id="JNBS01001301">
    <property type="protein sequence ID" value="OQS02006.1"/>
    <property type="molecule type" value="Genomic_DNA"/>
</dbReference>
<dbReference type="AlphaFoldDB" id="A0A1V9ZVG1"/>
<accession>A0A1V9ZVG1</accession>
<keyword evidence="2" id="KW-1185">Reference proteome</keyword>
<name>A0A1V9ZVG1_9STRA</name>
<gene>
    <name evidence="1" type="ORF">THRCLA_21531</name>
</gene>